<evidence type="ECO:0000313" key="2">
    <source>
        <dbReference type="EMBL" id="MBW0503809.1"/>
    </source>
</evidence>
<dbReference type="PANTHER" id="PTHR24559">
    <property type="entry name" value="TRANSPOSON TY3-I GAG-POL POLYPROTEIN"/>
    <property type="match status" value="1"/>
</dbReference>
<dbReference type="PANTHER" id="PTHR24559:SF444">
    <property type="entry name" value="REVERSE TRANSCRIPTASE DOMAIN-CONTAINING PROTEIN"/>
    <property type="match status" value="1"/>
</dbReference>
<dbReference type="InterPro" id="IPR043128">
    <property type="entry name" value="Rev_trsase/Diguanyl_cyclase"/>
</dbReference>
<dbReference type="OrthoDB" id="2286699at2759"/>
<dbReference type="Pfam" id="PF00078">
    <property type="entry name" value="RVT_1"/>
    <property type="match status" value="1"/>
</dbReference>
<feature type="domain" description="Reverse transcriptase" evidence="1">
    <location>
        <begin position="80"/>
        <end position="192"/>
    </location>
</feature>
<proteinExistence type="predicted"/>
<dbReference type="Gene3D" id="3.30.70.270">
    <property type="match status" value="1"/>
</dbReference>
<dbReference type="InterPro" id="IPR053134">
    <property type="entry name" value="RNA-dir_DNA_polymerase"/>
</dbReference>
<sequence length="194" mass="22356">MDKESLGAIIASEVEIILNVEKPYLHLLRRPAYPDNPSTRESLEVHIKELMDLGVLRNVVHNEQVEVTTPVIIAWHHGRSRMVKDFRALDTYTIPERYPIHRIHETLTKLSQAKSITAMDALNSFPQNVLTNNAKKLLRIIVPCGMHEYLRMPFGIKNTPSHYQKMLNTIFLEELAEGWLIIYIDNIIVCSETC</sequence>
<keyword evidence="3" id="KW-1185">Reference proteome</keyword>
<dbReference type="InterPro" id="IPR000477">
    <property type="entry name" value="RT_dom"/>
</dbReference>
<evidence type="ECO:0000259" key="1">
    <source>
        <dbReference type="Pfam" id="PF00078"/>
    </source>
</evidence>
<dbReference type="CDD" id="cd01647">
    <property type="entry name" value="RT_LTR"/>
    <property type="match status" value="1"/>
</dbReference>
<gene>
    <name evidence="2" type="ORF">O181_043524</name>
</gene>
<accession>A0A9Q3DI72</accession>
<protein>
    <recommendedName>
        <fullName evidence="1">Reverse transcriptase domain-containing protein</fullName>
    </recommendedName>
</protein>
<reference evidence="2" key="1">
    <citation type="submission" date="2021-03" db="EMBL/GenBank/DDBJ databases">
        <title>Draft genome sequence of rust myrtle Austropuccinia psidii MF-1, a brazilian biotype.</title>
        <authorList>
            <person name="Quecine M.C."/>
            <person name="Pachon D.M.R."/>
            <person name="Bonatelli M.L."/>
            <person name="Correr F.H."/>
            <person name="Franceschini L.M."/>
            <person name="Leite T.F."/>
            <person name="Margarido G.R.A."/>
            <person name="Almeida C.A."/>
            <person name="Ferrarezi J.A."/>
            <person name="Labate C.A."/>
        </authorList>
    </citation>
    <scope>NUCLEOTIDE SEQUENCE</scope>
    <source>
        <strain evidence="2">MF-1</strain>
    </source>
</reference>
<evidence type="ECO:0000313" key="3">
    <source>
        <dbReference type="Proteomes" id="UP000765509"/>
    </source>
</evidence>
<comment type="caution">
    <text evidence="2">The sequence shown here is derived from an EMBL/GenBank/DDBJ whole genome shotgun (WGS) entry which is preliminary data.</text>
</comment>
<dbReference type="EMBL" id="AVOT02017586">
    <property type="protein sequence ID" value="MBW0503809.1"/>
    <property type="molecule type" value="Genomic_DNA"/>
</dbReference>
<organism evidence="2 3">
    <name type="scientific">Austropuccinia psidii MF-1</name>
    <dbReference type="NCBI Taxonomy" id="1389203"/>
    <lineage>
        <taxon>Eukaryota</taxon>
        <taxon>Fungi</taxon>
        <taxon>Dikarya</taxon>
        <taxon>Basidiomycota</taxon>
        <taxon>Pucciniomycotina</taxon>
        <taxon>Pucciniomycetes</taxon>
        <taxon>Pucciniales</taxon>
        <taxon>Sphaerophragmiaceae</taxon>
        <taxon>Austropuccinia</taxon>
    </lineage>
</organism>
<dbReference type="InterPro" id="IPR043502">
    <property type="entry name" value="DNA/RNA_pol_sf"/>
</dbReference>
<dbReference type="Gene3D" id="3.10.10.10">
    <property type="entry name" value="HIV Type 1 Reverse Transcriptase, subunit A, domain 1"/>
    <property type="match status" value="1"/>
</dbReference>
<name>A0A9Q3DI72_9BASI</name>
<dbReference type="Proteomes" id="UP000765509">
    <property type="component" value="Unassembled WGS sequence"/>
</dbReference>
<dbReference type="SUPFAM" id="SSF56672">
    <property type="entry name" value="DNA/RNA polymerases"/>
    <property type="match status" value="1"/>
</dbReference>
<dbReference type="AlphaFoldDB" id="A0A9Q3DI72"/>